<protein>
    <submittedName>
        <fullName evidence="5">Peptide ABC transporter substrate-binding protein</fullName>
    </submittedName>
</protein>
<dbReference type="PIRSF" id="PIRSF002741">
    <property type="entry name" value="MppA"/>
    <property type="match status" value="1"/>
</dbReference>
<comment type="subcellular location">
    <subcellularLocation>
        <location evidence="1">Periplasm</location>
    </subcellularLocation>
</comment>
<comment type="similarity">
    <text evidence="2">Belongs to the bacterial solute-binding protein 5 family.</text>
</comment>
<comment type="caution">
    <text evidence="5">The sequence shown here is derived from an EMBL/GenBank/DDBJ whole genome shotgun (WGS) entry which is preliminary data.</text>
</comment>
<dbReference type="GO" id="GO:0015833">
    <property type="term" value="P:peptide transport"/>
    <property type="evidence" value="ECO:0007669"/>
    <property type="project" value="TreeGrafter"/>
</dbReference>
<dbReference type="RefSeq" id="WP_188577577.1">
    <property type="nucleotide sequence ID" value="NZ_BMCT01000002.1"/>
</dbReference>
<proteinExistence type="inferred from homology"/>
<dbReference type="GO" id="GO:0043190">
    <property type="term" value="C:ATP-binding cassette (ABC) transporter complex"/>
    <property type="evidence" value="ECO:0007669"/>
    <property type="project" value="InterPro"/>
</dbReference>
<organism evidence="5 6">
    <name type="scientific">Azorhizobium oxalatiphilum</name>
    <dbReference type="NCBI Taxonomy" id="980631"/>
    <lineage>
        <taxon>Bacteria</taxon>
        <taxon>Pseudomonadati</taxon>
        <taxon>Pseudomonadota</taxon>
        <taxon>Alphaproteobacteria</taxon>
        <taxon>Hyphomicrobiales</taxon>
        <taxon>Xanthobacteraceae</taxon>
        <taxon>Azorhizobium</taxon>
    </lineage>
</organism>
<keyword evidence="6" id="KW-1185">Reference proteome</keyword>
<dbReference type="InterPro" id="IPR030678">
    <property type="entry name" value="Peptide/Ni-bd"/>
</dbReference>
<evidence type="ECO:0000313" key="5">
    <source>
        <dbReference type="EMBL" id="GGF58494.1"/>
    </source>
</evidence>
<dbReference type="Gene3D" id="3.40.190.10">
    <property type="entry name" value="Periplasmic binding protein-like II"/>
    <property type="match status" value="1"/>
</dbReference>
<dbReference type="PROSITE" id="PS01040">
    <property type="entry name" value="SBP_BACTERIAL_5"/>
    <property type="match status" value="1"/>
</dbReference>
<dbReference type="EMBL" id="BMCT01000002">
    <property type="protein sequence ID" value="GGF58494.1"/>
    <property type="molecule type" value="Genomic_DNA"/>
</dbReference>
<dbReference type="Pfam" id="PF00496">
    <property type="entry name" value="SBP_bac_5"/>
    <property type="match status" value="1"/>
</dbReference>
<evidence type="ECO:0000256" key="2">
    <source>
        <dbReference type="ARBA" id="ARBA00005695"/>
    </source>
</evidence>
<dbReference type="InterPro" id="IPR023765">
    <property type="entry name" value="SBP_5_CS"/>
</dbReference>
<accession>A0A917BWK8</accession>
<dbReference type="SUPFAM" id="SSF53850">
    <property type="entry name" value="Periplasmic binding protein-like II"/>
    <property type="match status" value="1"/>
</dbReference>
<dbReference type="Gene3D" id="3.10.105.10">
    <property type="entry name" value="Dipeptide-binding Protein, Domain 3"/>
    <property type="match status" value="1"/>
</dbReference>
<dbReference type="InterPro" id="IPR019546">
    <property type="entry name" value="TAT_signal_bac_arc"/>
</dbReference>
<dbReference type="AlphaFoldDB" id="A0A917BWK8"/>
<dbReference type="PROSITE" id="PS51318">
    <property type="entry name" value="TAT"/>
    <property type="match status" value="1"/>
</dbReference>
<dbReference type="PANTHER" id="PTHR30290:SF38">
    <property type="entry name" value="D,D-DIPEPTIDE-BINDING PERIPLASMIC PROTEIN DDPA-RELATED"/>
    <property type="match status" value="1"/>
</dbReference>
<name>A0A917BWK8_9HYPH</name>
<dbReference type="Pfam" id="PF10518">
    <property type="entry name" value="TAT_signal"/>
    <property type="match status" value="1"/>
</dbReference>
<dbReference type="CDD" id="cd08517">
    <property type="entry name" value="PBP2_NikA_DppA_OppA_like_13"/>
    <property type="match status" value="1"/>
</dbReference>
<evidence type="ECO:0000256" key="1">
    <source>
        <dbReference type="ARBA" id="ARBA00004418"/>
    </source>
</evidence>
<reference evidence="5" key="2">
    <citation type="submission" date="2020-09" db="EMBL/GenBank/DDBJ databases">
        <authorList>
            <person name="Sun Q."/>
            <person name="Sedlacek I."/>
        </authorList>
    </citation>
    <scope>NUCLEOTIDE SEQUENCE</scope>
    <source>
        <strain evidence="5">CCM 7897</strain>
    </source>
</reference>
<dbReference type="InterPro" id="IPR039424">
    <property type="entry name" value="SBP_5"/>
</dbReference>
<sequence>MTNRRDFLKAAAAVTALPAAALYSRDWALAAEGRKGGHLAVSLVPEPAGLIGGLYHANPSIVVSQNLFDGLVTYDADLNPVPQLATSWTKSQDGKVVTLKLREGVKWHDGQPFTSADVKFSIETIKATSPVAGPTYATLTDIGTPDAHTVVLTFSHPSQALWSVLDGAKTQILPRHLYEGAPAITNPLNVKPVGNGPFIFKEWVRGSHIKLTRNPDYWDKSRPFVDELTFRIIPDAGARAAAFETGEVQYAPLPAIPLLDAEKVAARPGGYAIQTSGWEANAPMYSFEFNLDRPTFKDIRVRQAFAHAIDRELLARNGFYGFATPATGPVPSYQKRFYTGETEQYPFDPKKAEALLDAAGLKRGADGIRLRIDNLPIPYSQDFVRAAQLIQQSLKRVGIQVEIRNFDVATFFGKLYKERDFDTTSTFAAAFADPQIGVFRRYWSKAKVTTSGGNISGYQSAEADRLIEASLIEGDPDKRRALIQQLQILAQRDLPSVNLLELKFFRVVSNQIEGVNQTPFGAFTSVADVAFKA</sequence>
<keyword evidence="3" id="KW-0732">Signal</keyword>
<feature type="domain" description="Solute-binding protein family 5" evidence="4">
    <location>
        <begin position="79"/>
        <end position="441"/>
    </location>
</feature>
<dbReference type="InterPro" id="IPR000914">
    <property type="entry name" value="SBP_5_dom"/>
</dbReference>
<dbReference type="GO" id="GO:1904680">
    <property type="term" value="F:peptide transmembrane transporter activity"/>
    <property type="evidence" value="ECO:0007669"/>
    <property type="project" value="TreeGrafter"/>
</dbReference>
<dbReference type="PANTHER" id="PTHR30290">
    <property type="entry name" value="PERIPLASMIC BINDING COMPONENT OF ABC TRANSPORTER"/>
    <property type="match status" value="1"/>
</dbReference>
<gene>
    <name evidence="5" type="ORF">GCM10007301_17700</name>
</gene>
<dbReference type="GO" id="GO:0030288">
    <property type="term" value="C:outer membrane-bounded periplasmic space"/>
    <property type="evidence" value="ECO:0007669"/>
    <property type="project" value="UniProtKB-ARBA"/>
</dbReference>
<evidence type="ECO:0000256" key="3">
    <source>
        <dbReference type="ARBA" id="ARBA00022729"/>
    </source>
</evidence>
<dbReference type="NCBIfam" id="TIGR01409">
    <property type="entry name" value="TAT_signal_seq"/>
    <property type="match status" value="1"/>
</dbReference>
<evidence type="ECO:0000259" key="4">
    <source>
        <dbReference type="Pfam" id="PF00496"/>
    </source>
</evidence>
<evidence type="ECO:0000313" key="6">
    <source>
        <dbReference type="Proteomes" id="UP000606044"/>
    </source>
</evidence>
<dbReference type="InterPro" id="IPR006311">
    <property type="entry name" value="TAT_signal"/>
</dbReference>
<reference evidence="5" key="1">
    <citation type="journal article" date="2014" name="Int. J. Syst. Evol. Microbiol.">
        <title>Complete genome sequence of Corynebacterium casei LMG S-19264T (=DSM 44701T), isolated from a smear-ripened cheese.</title>
        <authorList>
            <consortium name="US DOE Joint Genome Institute (JGI-PGF)"/>
            <person name="Walter F."/>
            <person name="Albersmeier A."/>
            <person name="Kalinowski J."/>
            <person name="Ruckert C."/>
        </authorList>
    </citation>
    <scope>NUCLEOTIDE SEQUENCE</scope>
    <source>
        <strain evidence="5">CCM 7897</strain>
    </source>
</reference>
<dbReference type="Proteomes" id="UP000606044">
    <property type="component" value="Unassembled WGS sequence"/>
</dbReference>